<evidence type="ECO:0000313" key="1">
    <source>
        <dbReference type="EMBL" id="TYB69499.1"/>
    </source>
</evidence>
<reference evidence="1 2" key="1">
    <citation type="submission" date="2019-08" db="EMBL/GenBank/DDBJ databases">
        <title>Genomes of Antarctic Bizionia species.</title>
        <authorList>
            <person name="Bowman J.P."/>
        </authorList>
    </citation>
    <scope>NUCLEOTIDE SEQUENCE [LARGE SCALE GENOMIC DNA]</scope>
    <source>
        <strain evidence="1 2">HFD</strain>
    </source>
</reference>
<name>A0A8H2LAE5_9FLAO</name>
<sequence>MKTKNLRPVQINFNDRKKIRIKKATLILTSITLLLSLTIYAQGWIGNSNNLISYNSSLNLTPLKVGIGVNSPTSLFHTNGTLRFDGLSQATGKPFDRLLITDSNGNVKWYDLNSLSQGGGDTDWLSVTTNQISTSNTEDIYTEGRVFMLDNPIGNRKPRTNVHITYTNDTEYNPRKLPILSEDPKGGGLLIDNRSTKLNSRATLTFISRDSEKTFEATSVISNIATGVDKADLVFQNEYTGPAAMRETMRITSDGDVYLPTSNRGVILTSSNGNCWKLTVDNTGNPVYTSVTCP</sequence>
<dbReference type="RefSeq" id="WP_148370920.1">
    <property type="nucleotide sequence ID" value="NZ_VSKM01000020.1"/>
</dbReference>
<protein>
    <submittedName>
        <fullName evidence="1">Uncharacterized protein</fullName>
    </submittedName>
</protein>
<organism evidence="1 2">
    <name type="scientific">Bizionia saleffrena</name>
    <dbReference type="NCBI Taxonomy" id="291189"/>
    <lineage>
        <taxon>Bacteria</taxon>
        <taxon>Pseudomonadati</taxon>
        <taxon>Bacteroidota</taxon>
        <taxon>Flavobacteriia</taxon>
        <taxon>Flavobacteriales</taxon>
        <taxon>Flavobacteriaceae</taxon>
        <taxon>Bizionia</taxon>
    </lineage>
</organism>
<dbReference type="AlphaFoldDB" id="A0A8H2LAE5"/>
<comment type="caution">
    <text evidence="1">The sequence shown here is derived from an EMBL/GenBank/DDBJ whole genome shotgun (WGS) entry which is preliminary data.</text>
</comment>
<dbReference type="EMBL" id="VSKM01000020">
    <property type="protein sequence ID" value="TYB69499.1"/>
    <property type="molecule type" value="Genomic_DNA"/>
</dbReference>
<gene>
    <name evidence="1" type="ORF">ES676_13840</name>
</gene>
<evidence type="ECO:0000313" key="2">
    <source>
        <dbReference type="Proteomes" id="UP000323324"/>
    </source>
</evidence>
<accession>A0A8H2LAE5</accession>
<dbReference type="Proteomes" id="UP000323324">
    <property type="component" value="Unassembled WGS sequence"/>
</dbReference>
<keyword evidence="2" id="KW-1185">Reference proteome</keyword>
<proteinExistence type="predicted"/>